<dbReference type="HOGENOM" id="CLU_2306527_0_0_1"/>
<gene>
    <name evidence="2" type="ORF">M419DRAFT_81765</name>
</gene>
<name>A0A024S966_HYPJR</name>
<dbReference type="Proteomes" id="UP000024376">
    <property type="component" value="Unassembled WGS sequence"/>
</dbReference>
<proteinExistence type="predicted"/>
<sequence length="117" mass="12715">MAGAMDGGGCRGEWQLGLRVAKHNEEQRCRRGFCGGLNGAYEEATGVSSLVRKHGERRTLDRPRTNEEKRGGDEDAAADCPLPSQLESPSRRMPSDKVSWLLSASKLLPCTEVGTVD</sequence>
<evidence type="ECO:0000256" key="1">
    <source>
        <dbReference type="SAM" id="MobiDB-lite"/>
    </source>
</evidence>
<protein>
    <submittedName>
        <fullName evidence="2">Uncharacterized protein</fullName>
    </submittedName>
</protein>
<reference evidence="3" key="1">
    <citation type="journal article" date="2013" name="Ind. Biotechnol.">
        <title>Comparative genomics analysis of Trichoderma reesei strains.</title>
        <authorList>
            <person name="Koike H."/>
            <person name="Aerts A."/>
            <person name="LaButti K."/>
            <person name="Grigoriev I.V."/>
            <person name="Baker S.E."/>
        </authorList>
    </citation>
    <scope>NUCLEOTIDE SEQUENCE [LARGE SCALE GENOMIC DNA]</scope>
    <source>
        <strain evidence="3">ATCC 56765 / BCRC 32924 / NRRL 11460 / Rut C-30</strain>
    </source>
</reference>
<dbReference type="KEGG" id="trr:M419DRAFT_81765"/>
<feature type="region of interest" description="Disordered" evidence="1">
    <location>
        <begin position="48"/>
        <end position="96"/>
    </location>
</feature>
<dbReference type="EMBL" id="KI911149">
    <property type="protein sequence ID" value="ETS01051.1"/>
    <property type="molecule type" value="Genomic_DNA"/>
</dbReference>
<organism evidence="2 3">
    <name type="scientific">Hypocrea jecorina (strain ATCC 56765 / BCRC 32924 / NRRL 11460 / Rut C-30)</name>
    <name type="common">Trichoderma reesei</name>
    <dbReference type="NCBI Taxonomy" id="1344414"/>
    <lineage>
        <taxon>Eukaryota</taxon>
        <taxon>Fungi</taxon>
        <taxon>Dikarya</taxon>
        <taxon>Ascomycota</taxon>
        <taxon>Pezizomycotina</taxon>
        <taxon>Sordariomycetes</taxon>
        <taxon>Hypocreomycetidae</taxon>
        <taxon>Hypocreales</taxon>
        <taxon>Hypocreaceae</taxon>
        <taxon>Trichoderma</taxon>
    </lineage>
</organism>
<evidence type="ECO:0000313" key="3">
    <source>
        <dbReference type="Proteomes" id="UP000024376"/>
    </source>
</evidence>
<accession>A0A024S966</accession>
<dbReference type="AlphaFoldDB" id="A0A024S966"/>
<evidence type="ECO:0000313" key="2">
    <source>
        <dbReference type="EMBL" id="ETS01051.1"/>
    </source>
</evidence>
<feature type="compositionally biased region" description="Basic and acidic residues" evidence="1">
    <location>
        <begin position="57"/>
        <end position="73"/>
    </location>
</feature>